<dbReference type="GO" id="GO:0016779">
    <property type="term" value="F:nucleotidyltransferase activity"/>
    <property type="evidence" value="ECO:0007669"/>
    <property type="project" value="UniProtKB-KW"/>
</dbReference>
<dbReference type="Gene3D" id="3.30.720.50">
    <property type="match status" value="2"/>
</dbReference>
<evidence type="ECO:0000256" key="10">
    <source>
        <dbReference type="ARBA" id="ARBA00022771"/>
    </source>
</evidence>
<comment type="catalytic activity">
    <reaction evidence="2">
        <text>L-glutamyl-[protein] + NAD(+) = 5-O-(ADP-D-ribosyl)-L-glutamyl-[protein] + nicotinamide</text>
        <dbReference type="Rhea" id="RHEA:58224"/>
        <dbReference type="Rhea" id="RHEA-COMP:10208"/>
        <dbReference type="Rhea" id="RHEA-COMP:15089"/>
        <dbReference type="ChEBI" id="CHEBI:17154"/>
        <dbReference type="ChEBI" id="CHEBI:29973"/>
        <dbReference type="ChEBI" id="CHEBI:57540"/>
        <dbReference type="ChEBI" id="CHEBI:142540"/>
    </reaction>
</comment>
<keyword evidence="4 18" id="KW-0328">Glycosyltransferase</keyword>
<evidence type="ECO:0000256" key="1">
    <source>
        <dbReference type="ARBA" id="ARBA00000438"/>
    </source>
</evidence>
<dbReference type="PANTHER" id="PTHR10459">
    <property type="entry name" value="DNA LIGASE"/>
    <property type="match status" value="1"/>
</dbReference>
<dbReference type="InterPro" id="IPR037197">
    <property type="entry name" value="WWE_dom_sf"/>
</dbReference>
<dbReference type="InterPro" id="IPR036616">
    <property type="entry name" value="Poly(ADP-ribose)pol_reg_dom_sf"/>
</dbReference>
<evidence type="ECO:0000256" key="18">
    <source>
        <dbReference type="RuleBase" id="RU362114"/>
    </source>
</evidence>
<dbReference type="EnsemblMetazoa" id="SMAR000872-RA">
    <property type="protein sequence ID" value="SMAR000872-PA"/>
    <property type="gene ID" value="SMAR000872"/>
</dbReference>
<keyword evidence="14" id="KW-0539">Nucleus</keyword>
<dbReference type="GO" id="GO:0140806">
    <property type="term" value="F:NAD+-protein-aspartate ADP-ribosyltransferase activity"/>
    <property type="evidence" value="ECO:0007669"/>
    <property type="project" value="RHEA"/>
</dbReference>
<evidence type="ECO:0000256" key="3">
    <source>
        <dbReference type="ARBA" id="ARBA00004123"/>
    </source>
</evidence>
<evidence type="ECO:0000256" key="5">
    <source>
        <dbReference type="ARBA" id="ARBA00022679"/>
    </source>
</evidence>
<dbReference type="SMART" id="SM00773">
    <property type="entry name" value="WGR"/>
    <property type="match status" value="1"/>
</dbReference>
<dbReference type="OMA" id="QGENDRF"/>
<dbReference type="eggNOG" id="KOG1037">
    <property type="taxonomic scope" value="Eukaryota"/>
</dbReference>
<evidence type="ECO:0000256" key="19">
    <source>
        <dbReference type="SAM" id="MobiDB-lite"/>
    </source>
</evidence>
<keyword evidence="5 18" id="KW-0808">Transferase</keyword>
<keyword evidence="25" id="KW-1185">Reference proteome</keyword>
<comment type="catalytic activity">
    <reaction evidence="1">
        <text>L-aspartyl-[protein] + NAD(+) = 4-O-(ADP-D-ribosyl)-L-aspartyl-[protein] + nicotinamide</text>
        <dbReference type="Rhea" id="RHEA:54424"/>
        <dbReference type="Rhea" id="RHEA-COMP:9867"/>
        <dbReference type="Rhea" id="RHEA-COMP:13832"/>
        <dbReference type="ChEBI" id="CHEBI:17154"/>
        <dbReference type="ChEBI" id="CHEBI:29961"/>
        <dbReference type="ChEBI" id="CHEBI:57540"/>
        <dbReference type="ChEBI" id="CHEBI:138102"/>
    </reaction>
</comment>
<dbReference type="Pfam" id="PF02825">
    <property type="entry name" value="WWE"/>
    <property type="match status" value="2"/>
</dbReference>
<evidence type="ECO:0000256" key="11">
    <source>
        <dbReference type="ARBA" id="ARBA00022833"/>
    </source>
</evidence>
<dbReference type="FunFam" id="1.20.142.10:FF:000001">
    <property type="entry name" value="Poly [ADP-ribose] polymerase"/>
    <property type="match status" value="1"/>
</dbReference>
<dbReference type="AlphaFoldDB" id="T1IJ17"/>
<evidence type="ECO:0000256" key="4">
    <source>
        <dbReference type="ARBA" id="ARBA00022676"/>
    </source>
</evidence>
<reference evidence="24" key="2">
    <citation type="submission" date="2015-02" db="UniProtKB">
        <authorList>
            <consortium name="EnsemblMetazoa"/>
        </authorList>
    </citation>
    <scope>IDENTIFICATION</scope>
</reference>
<evidence type="ECO:0000259" key="20">
    <source>
        <dbReference type="PROSITE" id="PS50918"/>
    </source>
</evidence>
<dbReference type="PhylomeDB" id="T1IJ17"/>
<dbReference type="InterPro" id="IPR050800">
    <property type="entry name" value="ARTD/PARP"/>
</dbReference>
<dbReference type="InterPro" id="IPR008893">
    <property type="entry name" value="WGR_domain"/>
</dbReference>
<evidence type="ECO:0000259" key="23">
    <source>
        <dbReference type="PROSITE" id="PS51977"/>
    </source>
</evidence>
<evidence type="ECO:0000256" key="12">
    <source>
        <dbReference type="ARBA" id="ARBA00023027"/>
    </source>
</evidence>
<evidence type="ECO:0000256" key="14">
    <source>
        <dbReference type="ARBA" id="ARBA00023242"/>
    </source>
</evidence>
<evidence type="ECO:0000259" key="21">
    <source>
        <dbReference type="PROSITE" id="PS51059"/>
    </source>
</evidence>
<evidence type="ECO:0000313" key="25">
    <source>
        <dbReference type="Proteomes" id="UP000014500"/>
    </source>
</evidence>
<dbReference type="FunFam" id="3.90.228.10:FF:000002">
    <property type="entry name" value="Poly [ADP-ribose] polymerase"/>
    <property type="match status" value="1"/>
</dbReference>
<comment type="similarity">
    <text evidence="15">Belongs to the ARTD/PARP family.</text>
</comment>
<organism evidence="24 25">
    <name type="scientific">Strigamia maritima</name>
    <name type="common">European centipede</name>
    <name type="synonym">Geophilus maritimus</name>
    <dbReference type="NCBI Taxonomy" id="126957"/>
    <lineage>
        <taxon>Eukaryota</taxon>
        <taxon>Metazoa</taxon>
        <taxon>Ecdysozoa</taxon>
        <taxon>Arthropoda</taxon>
        <taxon>Myriapoda</taxon>
        <taxon>Chilopoda</taxon>
        <taxon>Pleurostigmophora</taxon>
        <taxon>Geophilomorpha</taxon>
        <taxon>Linotaeniidae</taxon>
        <taxon>Strigamia</taxon>
    </lineage>
</organism>
<evidence type="ECO:0000256" key="7">
    <source>
        <dbReference type="ARBA" id="ARBA00022723"/>
    </source>
</evidence>
<dbReference type="CDD" id="cd08003">
    <property type="entry name" value="WGR_PARP2_like"/>
    <property type="match status" value="1"/>
</dbReference>
<feature type="domain" description="PARP alpha-helical" evidence="22">
    <location>
        <begin position="346"/>
        <end position="463"/>
    </location>
</feature>
<feature type="domain" description="PARP catalytic" evidence="21">
    <location>
        <begin position="471"/>
        <end position="696"/>
    </location>
</feature>
<dbReference type="GO" id="GO:0140807">
    <property type="term" value="F:NAD+-protein-glutamate ADP-ribosyltransferase activity"/>
    <property type="evidence" value="ECO:0007669"/>
    <property type="project" value="RHEA"/>
</dbReference>
<keyword evidence="13" id="KW-0238">DNA-binding</keyword>
<keyword evidence="7" id="KW-0479">Metal-binding</keyword>
<dbReference type="Gene3D" id="2.20.140.10">
    <property type="entry name" value="WGR domain"/>
    <property type="match status" value="1"/>
</dbReference>
<dbReference type="PROSITE" id="PS50918">
    <property type="entry name" value="WWE"/>
    <property type="match status" value="1"/>
</dbReference>
<dbReference type="Pfam" id="PF00644">
    <property type="entry name" value="PARP"/>
    <property type="match status" value="1"/>
</dbReference>
<dbReference type="CDD" id="cd01437">
    <property type="entry name" value="parp_like"/>
    <property type="match status" value="1"/>
</dbReference>
<dbReference type="SUPFAM" id="SSF142921">
    <property type="entry name" value="WGR domain-like"/>
    <property type="match status" value="1"/>
</dbReference>
<keyword evidence="6" id="KW-0548">Nucleotidyltransferase</keyword>
<keyword evidence="9" id="KW-0013">ADP-ribosylation</keyword>
<dbReference type="GO" id="GO:0003677">
    <property type="term" value="F:DNA binding"/>
    <property type="evidence" value="ECO:0007669"/>
    <property type="project" value="UniProtKB-KW"/>
</dbReference>
<dbReference type="GO" id="GO:0003950">
    <property type="term" value="F:NAD+ poly-ADP-ribosyltransferase activity"/>
    <property type="evidence" value="ECO:0007669"/>
    <property type="project" value="UniProtKB-UniRule"/>
</dbReference>
<dbReference type="GO" id="GO:0008270">
    <property type="term" value="F:zinc ion binding"/>
    <property type="evidence" value="ECO:0007669"/>
    <property type="project" value="UniProtKB-KW"/>
</dbReference>
<evidence type="ECO:0000256" key="13">
    <source>
        <dbReference type="ARBA" id="ARBA00023125"/>
    </source>
</evidence>
<evidence type="ECO:0000256" key="9">
    <source>
        <dbReference type="ARBA" id="ARBA00022765"/>
    </source>
</evidence>
<sequence length="696" mass="79030">MPPKRKVAANKAGQAAVTKKAKQATDEIVEDETDKDVGEKSNRLYWQWQSDDTEWKHFSPVSEEAINVAYGLKKAQVTITEDGENVIVYFSKMVCSITVSGEKASIRSGVKVGKDVFVWQWQDIQGEEHVYTPAQMLVLEDSFQSGDSPAVLKLGTRKYTVDFKAWTQTANTTKEMKILARVKLDVTIKAKSNARKQKIKAAKEKVETISYNGKRPVDSYCQKLHSSHVYYNGDEVWDVTLNQTNLQYNNNKFYKIQLLEDNNSNFYSVWLRWGRVGQRGQFKLTEYGYDLSSAKTLFEAKFKDKTKNNWSERDKFEKVQGKYDILYVEYSSNEDAGDAKTRPIPESNLDKRVKDLIELICNIKTMEEMVLEMKYDAKKAPLGKLTTDQIKAGYSSLKVIEGLINGNQLGPKLVEACNEFYTRIPHSFGMKSPPLIATLPMIKQKIQLLEALGDIQIAIKLLNENPDMLLHPADNHYKSLKCELIPLEKGSDNYTLIEKYLRNTHGATHNGYTLEIEDIFACVKDGDKDKFLDFGNRMLLWHGSRLTNWAGILGKGLRIAPPEAPISGYMFGKGLYFADMCSKSANYCFASHTVPSGLLLLCEVSLGDCNELKVADSNADRLPMGKHSVKGRGMIIPDPREIVELPDGVKVPCGKGLDSNFFSVDRYTLIYNEYIVYNVNQVRMRYLIRVKFNFKQ</sequence>
<dbReference type="GO" id="GO:0005730">
    <property type="term" value="C:nucleolus"/>
    <property type="evidence" value="ECO:0007669"/>
    <property type="project" value="TreeGrafter"/>
</dbReference>
<dbReference type="Pfam" id="PF05406">
    <property type="entry name" value="WGR"/>
    <property type="match status" value="1"/>
</dbReference>
<comment type="catalytic activity">
    <reaction evidence="16">
        <text>NAD(+) + (ADP-D-ribosyl)n-acceptor = nicotinamide + (ADP-D-ribosyl)n+1-acceptor + H(+).</text>
        <dbReference type="EC" id="2.4.2.30"/>
    </reaction>
</comment>
<dbReference type="PROSITE" id="PS51060">
    <property type="entry name" value="PARP_ALPHA_HD"/>
    <property type="match status" value="1"/>
</dbReference>
<dbReference type="Pfam" id="PF02877">
    <property type="entry name" value="PARP_reg"/>
    <property type="match status" value="1"/>
</dbReference>
<dbReference type="EMBL" id="JH430221">
    <property type="status" value="NOT_ANNOTATED_CDS"/>
    <property type="molecule type" value="Genomic_DNA"/>
</dbReference>
<feature type="region of interest" description="Disordered" evidence="19">
    <location>
        <begin position="1"/>
        <end position="35"/>
    </location>
</feature>
<dbReference type="FunFam" id="2.20.140.10:FF:000001">
    <property type="entry name" value="Poly [ADP-ribose] polymerase"/>
    <property type="match status" value="1"/>
</dbReference>
<dbReference type="GO" id="GO:0070212">
    <property type="term" value="P:protein poly-ADP-ribosylation"/>
    <property type="evidence" value="ECO:0007669"/>
    <property type="project" value="TreeGrafter"/>
</dbReference>
<evidence type="ECO:0000256" key="16">
    <source>
        <dbReference type="ARBA" id="ARBA00033987"/>
    </source>
</evidence>
<evidence type="ECO:0000256" key="2">
    <source>
        <dbReference type="ARBA" id="ARBA00000459"/>
    </source>
</evidence>
<reference evidence="25" key="1">
    <citation type="submission" date="2011-05" db="EMBL/GenBank/DDBJ databases">
        <authorList>
            <person name="Richards S.R."/>
            <person name="Qu J."/>
            <person name="Jiang H."/>
            <person name="Jhangiani S.N."/>
            <person name="Agravi P."/>
            <person name="Goodspeed R."/>
            <person name="Gross S."/>
            <person name="Mandapat C."/>
            <person name="Jackson L."/>
            <person name="Mathew T."/>
            <person name="Pu L."/>
            <person name="Thornton R."/>
            <person name="Saada N."/>
            <person name="Wilczek-Boney K.B."/>
            <person name="Lee S."/>
            <person name="Kovar C."/>
            <person name="Wu Y."/>
            <person name="Scherer S.E."/>
            <person name="Worley K.C."/>
            <person name="Muzny D.M."/>
            <person name="Gibbs R."/>
        </authorList>
    </citation>
    <scope>NUCLEOTIDE SEQUENCE</scope>
    <source>
        <strain evidence="25">Brora</strain>
    </source>
</reference>
<dbReference type="PANTHER" id="PTHR10459:SF60">
    <property type="entry name" value="POLY [ADP-RIBOSE] POLYMERASE 2"/>
    <property type="match status" value="1"/>
</dbReference>
<feature type="domain" description="WGR" evidence="23">
    <location>
        <begin position="226"/>
        <end position="323"/>
    </location>
</feature>
<dbReference type="Gene3D" id="1.20.142.10">
    <property type="entry name" value="Poly(ADP-ribose) polymerase, regulatory domain"/>
    <property type="match status" value="1"/>
</dbReference>
<dbReference type="InterPro" id="IPR004170">
    <property type="entry name" value="WWE_dom"/>
</dbReference>
<dbReference type="Gene3D" id="3.90.228.10">
    <property type="match status" value="1"/>
</dbReference>
<evidence type="ECO:0000256" key="6">
    <source>
        <dbReference type="ARBA" id="ARBA00022695"/>
    </source>
</evidence>
<dbReference type="InterPro" id="IPR012317">
    <property type="entry name" value="Poly(ADP-ribose)pol_cat_dom"/>
</dbReference>
<evidence type="ECO:0000256" key="15">
    <source>
        <dbReference type="ARBA" id="ARBA00024347"/>
    </source>
</evidence>
<keyword evidence="12 18" id="KW-0520">NAD</keyword>
<dbReference type="STRING" id="126957.T1IJ17"/>
<keyword evidence="8" id="KW-0677">Repeat</keyword>
<feature type="domain" description="WWE" evidence="20">
    <location>
        <begin position="105"/>
        <end position="181"/>
    </location>
</feature>
<name>T1IJ17_STRMM</name>
<comment type="subcellular location">
    <subcellularLocation>
        <location evidence="3">Nucleus</location>
    </subcellularLocation>
</comment>
<evidence type="ECO:0000259" key="22">
    <source>
        <dbReference type="PROSITE" id="PS51060"/>
    </source>
</evidence>
<dbReference type="InterPro" id="IPR036930">
    <property type="entry name" value="WGR_dom_sf"/>
</dbReference>
<evidence type="ECO:0000313" key="24">
    <source>
        <dbReference type="EnsemblMetazoa" id="SMAR000872-PA"/>
    </source>
</evidence>
<dbReference type="SUPFAM" id="SSF56399">
    <property type="entry name" value="ADP-ribosylation"/>
    <property type="match status" value="1"/>
</dbReference>
<dbReference type="EC" id="2.4.2.-" evidence="18"/>
<keyword evidence="11" id="KW-0862">Zinc</keyword>
<dbReference type="GO" id="GO:0006302">
    <property type="term" value="P:double-strand break repair"/>
    <property type="evidence" value="ECO:0007669"/>
    <property type="project" value="TreeGrafter"/>
</dbReference>
<accession>T1IJ17</accession>
<keyword evidence="10" id="KW-0863">Zinc-finger</keyword>
<evidence type="ECO:0000256" key="8">
    <source>
        <dbReference type="ARBA" id="ARBA00022737"/>
    </source>
</evidence>
<dbReference type="HOGENOM" id="CLU_004841_2_2_1"/>
<dbReference type="PROSITE" id="PS51977">
    <property type="entry name" value="WGR"/>
    <property type="match status" value="1"/>
</dbReference>
<dbReference type="Proteomes" id="UP000014500">
    <property type="component" value="Unassembled WGS sequence"/>
</dbReference>
<dbReference type="PROSITE" id="PS51059">
    <property type="entry name" value="PARP_CATALYTIC"/>
    <property type="match status" value="1"/>
</dbReference>
<evidence type="ECO:0000256" key="17">
    <source>
        <dbReference type="ARBA" id="ARBA00071874"/>
    </source>
</evidence>
<dbReference type="SUPFAM" id="SSF117839">
    <property type="entry name" value="WWE domain"/>
    <property type="match status" value="2"/>
</dbReference>
<proteinExistence type="inferred from homology"/>
<dbReference type="InterPro" id="IPR004102">
    <property type="entry name" value="Poly(ADP-ribose)pol_reg_dom"/>
</dbReference>
<dbReference type="SUPFAM" id="SSF47587">
    <property type="entry name" value="Domain of poly(ADP-ribose) polymerase"/>
    <property type="match status" value="1"/>
</dbReference>
<protein>
    <recommendedName>
        <fullName evidence="17 18">Poly [ADP-ribose] polymerase</fullName>
        <shortName evidence="18">PARP</shortName>
        <ecNumber evidence="18">2.4.2.-</ecNumber>
    </recommendedName>
</protein>